<dbReference type="Proteomes" id="UP001597295">
    <property type="component" value="Unassembled WGS sequence"/>
</dbReference>
<dbReference type="Pfam" id="PF02470">
    <property type="entry name" value="MlaD"/>
    <property type="match status" value="1"/>
</dbReference>
<keyword evidence="4" id="KW-1185">Reference proteome</keyword>
<accession>A0ABW5DM01</accession>
<organism evidence="3 4">
    <name type="scientific">Lacibacterium aquatile</name>
    <dbReference type="NCBI Taxonomy" id="1168082"/>
    <lineage>
        <taxon>Bacteria</taxon>
        <taxon>Pseudomonadati</taxon>
        <taxon>Pseudomonadota</taxon>
        <taxon>Alphaproteobacteria</taxon>
        <taxon>Rhodospirillales</taxon>
        <taxon>Rhodospirillaceae</taxon>
    </lineage>
</organism>
<evidence type="ECO:0000256" key="1">
    <source>
        <dbReference type="SAM" id="MobiDB-lite"/>
    </source>
</evidence>
<evidence type="ECO:0000313" key="4">
    <source>
        <dbReference type="Proteomes" id="UP001597295"/>
    </source>
</evidence>
<protein>
    <submittedName>
        <fullName evidence="3">Outer membrane lipid asymmetry maintenance protein MlaD</fullName>
    </submittedName>
</protein>
<feature type="domain" description="Mce/MlaD" evidence="2">
    <location>
        <begin position="37"/>
        <end position="114"/>
    </location>
</feature>
<dbReference type="InterPro" id="IPR052336">
    <property type="entry name" value="MlaD_Phospholipid_Transporter"/>
</dbReference>
<dbReference type="RefSeq" id="WP_379874475.1">
    <property type="nucleotide sequence ID" value="NZ_JBHUIP010000001.1"/>
</dbReference>
<name>A0ABW5DM01_9PROT</name>
<sequence>MQRHIVETLVGALVLAIAVGFGWYAYSTTGHGAGAGSYILKARFDRVDGLTNGTDVRVSGIKVGAVTDVVLDPKTFFASVEIAIQDNVKLPIDSRAEIQTEGLLGGRYLNIVPGNDDDILPDGSNIRYTQAAVDFMQLLGRFMFSSNEPKDGAKSPPPPPGGAYPGAPAPQ</sequence>
<dbReference type="EMBL" id="JBHUIP010000001">
    <property type="protein sequence ID" value="MFD2261570.1"/>
    <property type="molecule type" value="Genomic_DNA"/>
</dbReference>
<comment type="caution">
    <text evidence="3">The sequence shown here is derived from an EMBL/GenBank/DDBJ whole genome shotgun (WGS) entry which is preliminary data.</text>
</comment>
<dbReference type="InterPro" id="IPR003399">
    <property type="entry name" value="Mce/MlaD"/>
</dbReference>
<proteinExistence type="predicted"/>
<gene>
    <name evidence="3" type="primary">mlaD</name>
    <name evidence="3" type="ORF">ACFSM5_01640</name>
</gene>
<evidence type="ECO:0000313" key="3">
    <source>
        <dbReference type="EMBL" id="MFD2261570.1"/>
    </source>
</evidence>
<reference evidence="4" key="1">
    <citation type="journal article" date="2019" name="Int. J. Syst. Evol. Microbiol.">
        <title>The Global Catalogue of Microorganisms (GCM) 10K type strain sequencing project: providing services to taxonomists for standard genome sequencing and annotation.</title>
        <authorList>
            <consortium name="The Broad Institute Genomics Platform"/>
            <consortium name="The Broad Institute Genome Sequencing Center for Infectious Disease"/>
            <person name="Wu L."/>
            <person name="Ma J."/>
        </authorList>
    </citation>
    <scope>NUCLEOTIDE SEQUENCE [LARGE SCALE GENOMIC DNA]</scope>
    <source>
        <strain evidence="4">CGMCC 1.19062</strain>
    </source>
</reference>
<feature type="region of interest" description="Disordered" evidence="1">
    <location>
        <begin position="146"/>
        <end position="171"/>
    </location>
</feature>
<feature type="compositionally biased region" description="Pro residues" evidence="1">
    <location>
        <begin position="155"/>
        <end position="171"/>
    </location>
</feature>
<dbReference type="PANTHER" id="PTHR33371:SF4">
    <property type="entry name" value="INTERMEMBRANE PHOSPHOLIPID TRANSPORT SYSTEM BINDING PROTEIN MLAD"/>
    <property type="match status" value="1"/>
</dbReference>
<evidence type="ECO:0000259" key="2">
    <source>
        <dbReference type="Pfam" id="PF02470"/>
    </source>
</evidence>
<dbReference type="PANTHER" id="PTHR33371">
    <property type="entry name" value="INTERMEMBRANE PHOSPHOLIPID TRANSPORT SYSTEM BINDING PROTEIN MLAD-RELATED"/>
    <property type="match status" value="1"/>
</dbReference>
<dbReference type="InterPro" id="IPR030970">
    <property type="entry name" value="ABC_MlaD"/>
</dbReference>
<dbReference type="NCBIfam" id="TIGR04430">
    <property type="entry name" value="OM_asym_MlaD"/>
    <property type="match status" value="1"/>
</dbReference>